<sequence>MRLFKRKYHYWLIAFAIPNGGIKYVITRYRNKRLTPARILQASLGEGLDTDCAVLPPAYLGKMTEEEAKTEI</sequence>
<dbReference type="Proteomes" id="UP000839536">
    <property type="component" value="Unassembled WGS sequence"/>
</dbReference>
<evidence type="ECO:0000313" key="1">
    <source>
        <dbReference type="EMBL" id="RXL17169.1"/>
    </source>
</evidence>
<dbReference type="AlphaFoldDB" id="A0A4Q1DK44"/>
<gene>
    <name evidence="1" type="ORF">EKD96_21225</name>
</gene>
<reference evidence="1" key="1">
    <citation type="submission" date="2019-01" db="EMBL/GenBank/DDBJ databases">
        <title>Whole genome sequencing of Salmonella enterica.</title>
        <authorList>
            <person name="Cao G."/>
        </authorList>
    </citation>
    <scope>NUCLEOTIDE SEQUENCE [LARGE SCALE GENOMIC DNA]</scope>
    <source>
        <strain evidence="1">CFSAN074594</strain>
    </source>
</reference>
<organism evidence="1">
    <name type="scientific">Salmonella enterica</name>
    <name type="common">Salmonella choleraesuis</name>
    <dbReference type="NCBI Taxonomy" id="28901"/>
    <lineage>
        <taxon>Bacteria</taxon>
        <taxon>Pseudomonadati</taxon>
        <taxon>Pseudomonadota</taxon>
        <taxon>Gammaproteobacteria</taxon>
        <taxon>Enterobacterales</taxon>
        <taxon>Enterobacteriaceae</taxon>
        <taxon>Salmonella</taxon>
    </lineage>
</organism>
<accession>A0A4Q1DK44</accession>
<comment type="caution">
    <text evidence="1">The sequence shown here is derived from an EMBL/GenBank/DDBJ whole genome shotgun (WGS) entry which is preliminary data.</text>
</comment>
<protein>
    <submittedName>
        <fullName evidence="1">Uncharacterized protein</fullName>
    </submittedName>
</protein>
<dbReference type="RefSeq" id="WP_001235989.1">
    <property type="nucleotide sequence ID" value="NZ_BCOB01000047.1"/>
</dbReference>
<name>A0A4Q1DK44_SALER</name>
<dbReference type="EMBL" id="SDIQ01000044">
    <property type="protein sequence ID" value="RXL17169.1"/>
    <property type="molecule type" value="Genomic_DNA"/>
</dbReference>
<proteinExistence type="predicted"/>